<evidence type="ECO:0000256" key="1">
    <source>
        <dbReference type="SAM" id="SignalP"/>
    </source>
</evidence>
<dbReference type="Proteomes" id="UP000034410">
    <property type="component" value="Chromosome"/>
</dbReference>
<proteinExistence type="predicted"/>
<evidence type="ECO:0000313" key="3">
    <source>
        <dbReference type="Proteomes" id="UP000034410"/>
    </source>
</evidence>
<dbReference type="OrthoDB" id="9796294at2"/>
<keyword evidence="1" id="KW-0732">Signal</keyword>
<gene>
    <name evidence="2" type="ORF">AAY24_05265</name>
</gene>
<protein>
    <recommendedName>
        <fullName evidence="4">Green heme protein</fullName>
    </recommendedName>
</protein>
<dbReference type="GO" id="GO:0020037">
    <property type="term" value="F:heme binding"/>
    <property type="evidence" value="ECO:0007669"/>
    <property type="project" value="InterPro"/>
</dbReference>
<feature type="signal peptide" evidence="1">
    <location>
        <begin position="1"/>
        <end position="23"/>
    </location>
</feature>
<reference evidence="2 3" key="1">
    <citation type="journal article" date="2015" name="Genome Announc.">
        <title>Complete Genome Sequence of Sedimenticola thiotaurini Strain SIP-G1, a Polyphosphate- and Polyhydroxyalkanoate-Accumulating Sulfur-Oxidizing Gammaproteobacterium Isolated from Salt Marsh Sediments.</title>
        <authorList>
            <person name="Flood B.E."/>
            <person name="Jones D.S."/>
            <person name="Bailey J.V."/>
        </authorList>
    </citation>
    <scope>NUCLEOTIDE SEQUENCE [LARGE SCALE GENOMIC DNA]</scope>
    <source>
        <strain evidence="2 3">SIP-G1</strain>
    </source>
</reference>
<dbReference type="InterPro" id="IPR036909">
    <property type="entry name" value="Cyt_c-like_dom_sf"/>
</dbReference>
<name>A0A0F7JYX5_9GAMM</name>
<sequence length="95" mass="10810">MKNLTTFIATTCLMGLTIGQANAFDIQAGKSQVTENCTSCHGSELYTRKDRMVTSRKGLTAQVQRCQLALNLNWFDDEVENTAEYLNQNYYKFNK</sequence>
<dbReference type="RefSeq" id="WP_046858794.1">
    <property type="nucleotide sequence ID" value="NZ_CP011412.1"/>
</dbReference>
<organism evidence="2 3">
    <name type="scientific">Sedimenticola thiotaurini</name>
    <dbReference type="NCBI Taxonomy" id="1543721"/>
    <lineage>
        <taxon>Bacteria</taxon>
        <taxon>Pseudomonadati</taxon>
        <taxon>Pseudomonadota</taxon>
        <taxon>Gammaproteobacteria</taxon>
        <taxon>Chromatiales</taxon>
        <taxon>Sedimenticolaceae</taxon>
        <taxon>Sedimenticola</taxon>
    </lineage>
</organism>
<feature type="chain" id="PRO_5002517720" description="Green heme protein" evidence="1">
    <location>
        <begin position="24"/>
        <end position="95"/>
    </location>
</feature>
<dbReference type="Gene3D" id="1.10.760.10">
    <property type="entry name" value="Cytochrome c-like domain"/>
    <property type="match status" value="1"/>
</dbReference>
<accession>A0A0F7JYX5</accession>
<dbReference type="AlphaFoldDB" id="A0A0F7JYX5"/>
<dbReference type="EMBL" id="CP011412">
    <property type="protein sequence ID" value="AKH19858.1"/>
    <property type="molecule type" value="Genomic_DNA"/>
</dbReference>
<keyword evidence="3" id="KW-1185">Reference proteome</keyword>
<dbReference type="KEGG" id="seds:AAY24_05265"/>
<evidence type="ECO:0000313" key="2">
    <source>
        <dbReference type="EMBL" id="AKH19858.1"/>
    </source>
</evidence>
<dbReference type="GO" id="GO:0009055">
    <property type="term" value="F:electron transfer activity"/>
    <property type="evidence" value="ECO:0007669"/>
    <property type="project" value="InterPro"/>
</dbReference>
<dbReference type="SUPFAM" id="SSF46626">
    <property type="entry name" value="Cytochrome c"/>
    <property type="match status" value="1"/>
</dbReference>
<evidence type="ECO:0008006" key="4">
    <source>
        <dbReference type="Google" id="ProtNLM"/>
    </source>
</evidence>